<dbReference type="EMBL" id="CP135076">
    <property type="protein sequence ID" value="WNO52715.1"/>
    <property type="molecule type" value="Genomic_DNA"/>
</dbReference>
<dbReference type="PROSITE" id="PS51257">
    <property type="entry name" value="PROKAR_LIPOPROTEIN"/>
    <property type="match status" value="1"/>
</dbReference>
<feature type="domain" description="4Fe-4S ferredoxin-type" evidence="1">
    <location>
        <begin position="664"/>
        <end position="694"/>
    </location>
</feature>
<dbReference type="Gene3D" id="3.40.50.740">
    <property type="match status" value="1"/>
</dbReference>
<dbReference type="Pfam" id="PF13247">
    <property type="entry name" value="Fer4_11"/>
    <property type="match status" value="1"/>
</dbReference>
<dbReference type="SUPFAM" id="SSF54862">
    <property type="entry name" value="4Fe-4S ferredoxins"/>
    <property type="match status" value="1"/>
</dbReference>
<keyword evidence="3" id="KW-1185">Reference proteome</keyword>
<dbReference type="Proteomes" id="UP001302249">
    <property type="component" value="Chromosome"/>
</dbReference>
<organism evidence="2 3">
    <name type="scientific">Stakelama saccharophila</name>
    <dbReference type="NCBI Taxonomy" id="3075605"/>
    <lineage>
        <taxon>Bacteria</taxon>
        <taxon>Pseudomonadati</taxon>
        <taxon>Pseudomonadota</taxon>
        <taxon>Alphaproteobacteria</taxon>
        <taxon>Sphingomonadales</taxon>
        <taxon>Sphingomonadaceae</taxon>
        <taxon>Stakelama</taxon>
    </lineage>
</organism>
<dbReference type="PANTHER" id="PTHR42783">
    <property type="entry name" value="GLUTAMATE SYNTHASE [NADPH] SMALL CHAIN"/>
    <property type="match status" value="1"/>
</dbReference>
<dbReference type="SUPFAM" id="SSF53706">
    <property type="entry name" value="Formate dehydrogenase/DMSO reductase, domains 1-3"/>
    <property type="match status" value="1"/>
</dbReference>
<dbReference type="SUPFAM" id="SSF50692">
    <property type="entry name" value="ADC-like"/>
    <property type="match status" value="1"/>
</dbReference>
<evidence type="ECO:0000259" key="1">
    <source>
        <dbReference type="PROSITE" id="PS51379"/>
    </source>
</evidence>
<evidence type="ECO:0000313" key="2">
    <source>
        <dbReference type="EMBL" id="WNO52715.1"/>
    </source>
</evidence>
<gene>
    <name evidence="2" type="ORF">RPR59_09580</name>
</gene>
<evidence type="ECO:0000313" key="3">
    <source>
        <dbReference type="Proteomes" id="UP001302249"/>
    </source>
</evidence>
<dbReference type="RefSeq" id="WP_313913449.1">
    <property type="nucleotide sequence ID" value="NZ_CP135076.1"/>
</dbReference>
<dbReference type="PROSITE" id="PS51379">
    <property type="entry name" value="4FE4S_FER_2"/>
    <property type="match status" value="1"/>
</dbReference>
<reference evidence="2 3" key="1">
    <citation type="submission" date="2023-09" db="EMBL/GenBank/DDBJ databases">
        <authorList>
            <person name="Rey-Velasco X."/>
        </authorList>
    </citation>
    <scope>NUCLEOTIDE SEQUENCE [LARGE SCALE GENOMIC DNA]</scope>
    <source>
        <strain evidence="2 3">W311</strain>
    </source>
</reference>
<dbReference type="CDD" id="cd10551">
    <property type="entry name" value="PsrB"/>
    <property type="match status" value="1"/>
</dbReference>
<name>A0ABZ0B5Q1_9SPHN</name>
<dbReference type="InterPro" id="IPR009010">
    <property type="entry name" value="Asp_de-COase-like_dom_sf"/>
</dbReference>
<dbReference type="PANTHER" id="PTHR42783:SF3">
    <property type="entry name" value="GLUTAMATE SYNTHASE [NADPH] SMALL CHAIN-RELATED"/>
    <property type="match status" value="1"/>
</dbReference>
<accession>A0ABZ0B5Q1</accession>
<dbReference type="Gene3D" id="3.30.70.20">
    <property type="match status" value="2"/>
</dbReference>
<protein>
    <submittedName>
        <fullName evidence="2">4Fe-4S dicluster domain-containing protein</fullName>
    </submittedName>
</protein>
<dbReference type="InterPro" id="IPR017896">
    <property type="entry name" value="4Fe4S_Fe-S-bd"/>
</dbReference>
<dbReference type="Gene3D" id="3.30.2070.10">
    <property type="entry name" value="Formate dehydrogenase/DMSO reductase"/>
    <property type="match status" value="1"/>
</dbReference>
<proteinExistence type="predicted"/>
<sequence>MRLIAGGAAATVAGCTPPNQKIYPYVNQPEGTLPGSIRRYATTVPLAGYGRGVTGLVTDGRPIKLEGLETHPASLGATDLFAETALLDLYDPQRLQTVGGPPGIASWATAAEAIHTRRSTAGGEGIAILTGRITSPTQLRELNRLRRRFPAIRHVAWEPLDHDTVLAGAEMATGKRLLPRPRPQDADVILAIGADPLGPGPDQIAFARHWSERRRASPPPRLYVAEPSLTNTGAMADRRLALDPANLARLAHLLAAALGGATDAPDAPAPLVEFAAKAARDLSQAKGRALVLAGRSEPAEMHAFAAWANALLAAPLDWIEPVGDTGTQARDLTGLAADMHAGAIDTLIVLEANPVYAAPPALDFAGAMAQVPLTVTASQFPNETVALSDWVLPISHPLEEWNDWRGPDGTASIAQPLVQRFYDSRAASDVLALIGDPAATAESLRRVRTTWANLDDTAWKIAVVAGVVPDSAPSPQPVTAGSLVLPPIRSADASFLEIRPSPTLWDGVRANNAWAQECPDPISKEVWGASARLNIDEMRERAIGDGELIRIAAGEQSITLPARGTSGQARGVVTIMAGYGRHDSGAVADGIGENAWRLSGAQAVTLTPTGERGPTVSTQGVFALDGELEKIFRVIAPGEEVPEKKHQPTLLPNHAAKDAPDPQWAMTIDTDVCIGCNACVVACQAENNIPVIGPEEMDAGRDMHWLRVDRYVISAEDVTGFQPVPCMHCEKAPCEPVCPVEASVHNSEGLNLQVYNRCIGTRTCEANCPYKVRRFNFFDYSSRSVWGDADDASITAQRNPNVTVRDRGVMEKCTYCLQRISAAEHDADANGTPVGKVVTACQAACPTNAITFGSISDPDSAVSRKKEDPRHYAMLEDLGTKPRTTYLARTVNDEGEA</sequence>